<dbReference type="AlphaFoldDB" id="A0A430SAC1"/>
<sequence>MQLAPAGLTLALLLPPASAQTDLTLSPPRLELTLLPGASAEEEVFLVSGLSQGTPENIQIRLLPFALDPKGNLVESPERNLCPHLEVAPTAFLLPPGGKAGVRIRVKAPGGGEGTLACLVVFSASPRPLERGGVRLAVRPELGLAVYLTLRGTERPALRARVGGVGEALPLLLENPGNVLERVSGEARVFDGEGREVARLPLEEVPVFPGGYRELALRPDPPLPRGRYRVALILGGTYGRYAAEGTWDVP</sequence>
<comment type="caution">
    <text evidence="2">The sequence shown here is derived from an EMBL/GenBank/DDBJ whole genome shotgun (WGS) entry which is preliminary data.</text>
</comment>
<evidence type="ECO:0000313" key="2">
    <source>
        <dbReference type="EMBL" id="RTH32861.1"/>
    </source>
</evidence>
<accession>A0A430SAC1</accession>
<reference evidence="2 3" key="1">
    <citation type="journal article" date="2019" name="Extremophiles">
        <title>Biogeography of thermophiles and predominance of Thermus scotoductus in domestic water heaters.</title>
        <authorList>
            <person name="Wilpiszeski R.L."/>
            <person name="Zhang Z."/>
            <person name="House C.H."/>
        </authorList>
    </citation>
    <scope>NUCLEOTIDE SEQUENCE [LARGE SCALE GENOMIC DNA]</scope>
    <source>
        <strain evidence="2 3">20_S20</strain>
    </source>
</reference>
<feature type="chain" id="PRO_5019420910" evidence="1">
    <location>
        <begin position="20"/>
        <end position="250"/>
    </location>
</feature>
<evidence type="ECO:0000313" key="3">
    <source>
        <dbReference type="Proteomes" id="UP000286928"/>
    </source>
</evidence>
<evidence type="ECO:0000256" key="1">
    <source>
        <dbReference type="SAM" id="SignalP"/>
    </source>
</evidence>
<dbReference type="Proteomes" id="UP000286928">
    <property type="component" value="Unassembled WGS sequence"/>
</dbReference>
<gene>
    <name evidence="2" type="ORF">CSW33_05490</name>
</gene>
<organism evidence="2 3">
    <name type="scientific">Thermus scotoductus</name>
    <dbReference type="NCBI Taxonomy" id="37636"/>
    <lineage>
        <taxon>Bacteria</taxon>
        <taxon>Thermotogati</taxon>
        <taxon>Deinococcota</taxon>
        <taxon>Deinococci</taxon>
        <taxon>Thermales</taxon>
        <taxon>Thermaceae</taxon>
        <taxon>Thermus</taxon>
    </lineage>
</organism>
<protein>
    <submittedName>
        <fullName evidence="2">Uncharacterized protein</fullName>
    </submittedName>
</protein>
<dbReference type="EMBL" id="PEMD01000143">
    <property type="protein sequence ID" value="RTH32861.1"/>
    <property type="molecule type" value="Genomic_DNA"/>
</dbReference>
<name>A0A430SAC1_THESC</name>
<keyword evidence="1" id="KW-0732">Signal</keyword>
<feature type="signal peptide" evidence="1">
    <location>
        <begin position="1"/>
        <end position="19"/>
    </location>
</feature>
<proteinExistence type="predicted"/>